<dbReference type="Pfam" id="PF00643">
    <property type="entry name" value="zf-B_box"/>
    <property type="match status" value="1"/>
</dbReference>
<evidence type="ECO:0000259" key="9">
    <source>
        <dbReference type="PROSITE" id="PS50119"/>
    </source>
</evidence>
<keyword evidence="2" id="KW-0479">Metal-binding</keyword>
<dbReference type="SUPFAM" id="SSF57850">
    <property type="entry name" value="RING/U-box"/>
    <property type="match status" value="1"/>
</dbReference>
<evidence type="ECO:0000256" key="5">
    <source>
        <dbReference type="ARBA" id="ARBA00022859"/>
    </source>
</evidence>
<dbReference type="GeneTree" id="ENSGT01040000240400"/>
<evidence type="ECO:0000256" key="4">
    <source>
        <dbReference type="ARBA" id="ARBA00022833"/>
    </source>
</evidence>
<feature type="coiled-coil region" evidence="7">
    <location>
        <begin position="243"/>
        <end position="273"/>
    </location>
</feature>
<evidence type="ECO:0000256" key="6">
    <source>
        <dbReference type="PROSITE-ProRule" id="PRU00024"/>
    </source>
</evidence>
<dbReference type="Ensembl" id="ENSAPET00000034774.1">
    <property type="protein sequence ID" value="ENSAPEP00000033888.1"/>
    <property type="gene ID" value="ENSAPEG00000024084.1"/>
</dbReference>
<dbReference type="PROSITE" id="PS50089">
    <property type="entry name" value="ZF_RING_2"/>
    <property type="match status" value="1"/>
</dbReference>
<proteinExistence type="predicted"/>
<feature type="coiled-coil region" evidence="7">
    <location>
        <begin position="315"/>
        <end position="349"/>
    </location>
</feature>
<dbReference type="Gene3D" id="4.10.830.40">
    <property type="match status" value="1"/>
</dbReference>
<dbReference type="STRING" id="161767.ENSAPEP00000033888"/>
<dbReference type="Pfam" id="PF13765">
    <property type="entry name" value="PRY"/>
    <property type="match status" value="1"/>
</dbReference>
<dbReference type="InterPro" id="IPR043136">
    <property type="entry name" value="B30.2/SPRY_sf"/>
</dbReference>
<dbReference type="GO" id="GO:0005737">
    <property type="term" value="C:cytoplasm"/>
    <property type="evidence" value="ECO:0007669"/>
    <property type="project" value="UniProtKB-ARBA"/>
</dbReference>
<keyword evidence="12" id="KW-1185">Reference proteome</keyword>
<reference evidence="11" key="3">
    <citation type="submission" date="2025-09" db="UniProtKB">
        <authorList>
            <consortium name="Ensembl"/>
        </authorList>
    </citation>
    <scope>IDENTIFICATION</scope>
</reference>
<dbReference type="CDD" id="cd13733">
    <property type="entry name" value="SPRY_PRY_C-I_1"/>
    <property type="match status" value="1"/>
</dbReference>
<dbReference type="SMART" id="SM00184">
    <property type="entry name" value="RING"/>
    <property type="match status" value="1"/>
</dbReference>
<feature type="domain" description="RING-type" evidence="8">
    <location>
        <begin position="68"/>
        <end position="107"/>
    </location>
</feature>
<dbReference type="Proteomes" id="UP000265080">
    <property type="component" value="Chromosome 21"/>
</dbReference>
<dbReference type="PRINTS" id="PR01407">
    <property type="entry name" value="BUTYPHLNCDUF"/>
</dbReference>
<dbReference type="AlphaFoldDB" id="A0A3P8UEA4"/>
<feature type="domain" description="B30.2/SPRY" evidence="10">
    <location>
        <begin position="401"/>
        <end position="592"/>
    </location>
</feature>
<evidence type="ECO:0000256" key="7">
    <source>
        <dbReference type="SAM" id="Coils"/>
    </source>
</evidence>
<dbReference type="Pfam" id="PF00622">
    <property type="entry name" value="SPRY"/>
    <property type="match status" value="1"/>
</dbReference>
<dbReference type="InterPro" id="IPR003879">
    <property type="entry name" value="Butyrophylin_SPRY"/>
</dbReference>
<keyword evidence="3 6" id="KW-0863">Zinc-finger</keyword>
<dbReference type="SMART" id="SM00449">
    <property type="entry name" value="SPRY"/>
    <property type="match status" value="1"/>
</dbReference>
<dbReference type="InterPro" id="IPR000315">
    <property type="entry name" value="Znf_B-box"/>
</dbReference>
<dbReference type="Gene3D" id="2.60.120.920">
    <property type="match status" value="1"/>
</dbReference>
<keyword evidence="1" id="KW-0399">Innate immunity</keyword>
<dbReference type="InterPro" id="IPR058030">
    <property type="entry name" value="TRIM8/14/16/25/29/45/65_CC"/>
</dbReference>
<evidence type="ECO:0000256" key="1">
    <source>
        <dbReference type="ARBA" id="ARBA00022588"/>
    </source>
</evidence>
<evidence type="ECO:0000313" key="12">
    <source>
        <dbReference type="Proteomes" id="UP000265080"/>
    </source>
</evidence>
<dbReference type="InterPro" id="IPR027370">
    <property type="entry name" value="Znf-RING_euk"/>
</dbReference>
<dbReference type="PANTHER" id="PTHR25465">
    <property type="entry name" value="B-BOX DOMAIN CONTAINING"/>
    <property type="match status" value="1"/>
</dbReference>
<dbReference type="SMART" id="SM00589">
    <property type="entry name" value="PRY"/>
    <property type="match status" value="1"/>
</dbReference>
<evidence type="ECO:0000256" key="3">
    <source>
        <dbReference type="ARBA" id="ARBA00022771"/>
    </source>
</evidence>
<dbReference type="PROSITE" id="PS50188">
    <property type="entry name" value="B302_SPRY"/>
    <property type="match status" value="1"/>
</dbReference>
<protein>
    <submittedName>
        <fullName evidence="11">Uncharacterized protein</fullName>
    </submittedName>
</protein>
<dbReference type="InterPro" id="IPR003877">
    <property type="entry name" value="SPRY_dom"/>
</dbReference>
<dbReference type="InterPro" id="IPR051051">
    <property type="entry name" value="E3_ubiq-ligase_TRIM/RNF"/>
</dbReference>
<evidence type="ECO:0000313" key="11">
    <source>
        <dbReference type="Ensembl" id="ENSAPEP00000033888.1"/>
    </source>
</evidence>
<dbReference type="PROSITE" id="PS50119">
    <property type="entry name" value="ZF_BBOX"/>
    <property type="match status" value="1"/>
</dbReference>
<dbReference type="InterPro" id="IPR017907">
    <property type="entry name" value="Znf_RING_CS"/>
</dbReference>
<dbReference type="GO" id="GO:0045087">
    <property type="term" value="P:innate immune response"/>
    <property type="evidence" value="ECO:0007669"/>
    <property type="project" value="UniProtKB-KW"/>
</dbReference>
<reference evidence="11" key="2">
    <citation type="submission" date="2025-08" db="UniProtKB">
        <authorList>
            <consortium name="Ensembl"/>
        </authorList>
    </citation>
    <scope>IDENTIFICATION</scope>
</reference>
<reference evidence="11 12" key="1">
    <citation type="submission" date="2018-03" db="EMBL/GenBank/DDBJ databases">
        <title>Finding Nemo's genes: A chromosome-scale reference assembly of the genome of the orange clownfish Amphiprion percula.</title>
        <authorList>
            <person name="Lehmann R."/>
        </authorList>
    </citation>
    <scope>NUCLEOTIDE SEQUENCE</scope>
</reference>
<evidence type="ECO:0000256" key="2">
    <source>
        <dbReference type="ARBA" id="ARBA00022723"/>
    </source>
</evidence>
<dbReference type="GO" id="GO:0008270">
    <property type="term" value="F:zinc ion binding"/>
    <property type="evidence" value="ECO:0007669"/>
    <property type="project" value="UniProtKB-KW"/>
</dbReference>
<dbReference type="SMART" id="SM00336">
    <property type="entry name" value="BBOX"/>
    <property type="match status" value="2"/>
</dbReference>
<keyword evidence="7" id="KW-0175">Coiled coil</keyword>
<dbReference type="Gene3D" id="3.30.160.60">
    <property type="entry name" value="Classic Zinc Finger"/>
    <property type="match status" value="1"/>
</dbReference>
<dbReference type="SUPFAM" id="SSF49899">
    <property type="entry name" value="Concanavalin A-like lectins/glucanases"/>
    <property type="match status" value="1"/>
</dbReference>
<dbReference type="PROSITE" id="PS00518">
    <property type="entry name" value="ZF_RING_1"/>
    <property type="match status" value="1"/>
</dbReference>
<dbReference type="InterPro" id="IPR013083">
    <property type="entry name" value="Znf_RING/FYVE/PHD"/>
</dbReference>
<dbReference type="Pfam" id="PF13445">
    <property type="entry name" value="zf-RING_UBOX"/>
    <property type="match status" value="1"/>
</dbReference>
<sequence length="595" mass="67241">MRGRIISEKSCFTGNETESTSTVQQSLRLQPVRATDAVCCILNSIQRELTRNNMATASNVLSEDQFLCSICLDVFTDPVTIPCGHNFCKNCIIQHWTVNVQNKCPMCADVFVRRPELRVNTFISEMAAQFRRSAVNKVSSSSVMHQGDNAGDVLCDVCSETRLKAVKSCVVCQTSYCETHLESHHGTPGLKRHQLMDPVKNLEDRLCKKHDRPLELFCQTDQVCVCQFCTELNHQRHCIVPLIEEYQSKKTKLERTDAEIQEMIEERQLKMEQIKESVKLSKEDSDRETAASVQVFTALSQSVERSLAQLIHTIEEKQKSTEKQAEDSIKELEEEISELMKRSSEVKRLSHTEDQLLFLQGFKSLDPPPPTKNWTEVRVHASYQGIVRRAVVQLEETLSEEAKRLCAEVELKGFRRFAVDVTLDSETANPFLILSEDGKQVSHGDRQNVPGSPERFSYNCALGMQGFSSGRFYYEVQVKDKTGWTVGVATESINRKDSSRVISKKHLWGICLIKGKCQVAASTSCISLKSKLEKLGVFVDYEEGLASFYDVDAAALLYTFTGCNFTERIYPLFNPRNNVYGTNSTPLIICPVTTQ</sequence>
<keyword evidence="5" id="KW-0391">Immunity</keyword>
<dbReference type="InterPro" id="IPR001870">
    <property type="entry name" value="B30.2/SPRY"/>
</dbReference>
<dbReference type="Pfam" id="PF25600">
    <property type="entry name" value="TRIM_CC"/>
    <property type="match status" value="1"/>
</dbReference>
<dbReference type="SUPFAM" id="SSF57845">
    <property type="entry name" value="B-box zinc-binding domain"/>
    <property type="match status" value="1"/>
</dbReference>
<dbReference type="PANTHER" id="PTHR25465:SF32">
    <property type="entry name" value="BLOODTHIRSTY-RELATED GENE FAMILY, MEMBER 16 ISOFORM X1-RELATED"/>
    <property type="match status" value="1"/>
</dbReference>
<dbReference type="InterPro" id="IPR001841">
    <property type="entry name" value="Znf_RING"/>
</dbReference>
<feature type="domain" description="B box-type" evidence="9">
    <location>
        <begin position="202"/>
        <end position="242"/>
    </location>
</feature>
<dbReference type="Gene3D" id="3.30.40.10">
    <property type="entry name" value="Zinc/RING finger domain, C3HC4 (zinc finger)"/>
    <property type="match status" value="1"/>
</dbReference>
<dbReference type="CDD" id="cd19769">
    <property type="entry name" value="Bbox2_TRIM16-like"/>
    <property type="match status" value="1"/>
</dbReference>
<evidence type="ECO:0000259" key="8">
    <source>
        <dbReference type="PROSITE" id="PS50089"/>
    </source>
</evidence>
<keyword evidence="4" id="KW-0862">Zinc</keyword>
<dbReference type="InterPro" id="IPR013320">
    <property type="entry name" value="ConA-like_dom_sf"/>
</dbReference>
<dbReference type="InterPro" id="IPR006574">
    <property type="entry name" value="PRY"/>
</dbReference>
<evidence type="ECO:0000259" key="10">
    <source>
        <dbReference type="PROSITE" id="PS50188"/>
    </source>
</evidence>
<dbReference type="FunFam" id="2.60.120.920:FF:000004">
    <property type="entry name" value="Butyrophilin subfamily 1 member A1"/>
    <property type="match status" value="1"/>
</dbReference>
<name>A0A3P8UEA4_AMPPE</name>
<organism evidence="11 12">
    <name type="scientific">Amphiprion percula</name>
    <name type="common">Orange clownfish</name>
    <name type="synonym">Lutjanus percula</name>
    <dbReference type="NCBI Taxonomy" id="161767"/>
    <lineage>
        <taxon>Eukaryota</taxon>
        <taxon>Metazoa</taxon>
        <taxon>Chordata</taxon>
        <taxon>Craniata</taxon>
        <taxon>Vertebrata</taxon>
        <taxon>Euteleostomi</taxon>
        <taxon>Actinopterygii</taxon>
        <taxon>Neopterygii</taxon>
        <taxon>Teleostei</taxon>
        <taxon>Neoteleostei</taxon>
        <taxon>Acanthomorphata</taxon>
        <taxon>Ovalentaria</taxon>
        <taxon>Pomacentridae</taxon>
        <taxon>Amphiprion</taxon>
    </lineage>
</organism>
<dbReference type="OMA" id="CTELNHQ"/>
<accession>A0A3P8UEA4</accession>